<dbReference type="Proteomes" id="UP000318815">
    <property type="component" value="Unassembled WGS sequence"/>
</dbReference>
<gene>
    <name evidence="2" type="ORF">FEF09_27420</name>
</gene>
<dbReference type="RefSeq" id="WP_146308055.1">
    <property type="nucleotide sequence ID" value="NZ_VOHS01000058.1"/>
</dbReference>
<evidence type="ECO:0000313" key="3">
    <source>
        <dbReference type="Proteomes" id="UP000318815"/>
    </source>
</evidence>
<dbReference type="InterPro" id="IPR011034">
    <property type="entry name" value="Formyl_transferase-like_C_sf"/>
</dbReference>
<dbReference type="OrthoDB" id="1092294at2"/>
<dbReference type="Gene3D" id="3.40.50.12230">
    <property type="match status" value="1"/>
</dbReference>
<evidence type="ECO:0000259" key="1">
    <source>
        <dbReference type="Pfam" id="PF02911"/>
    </source>
</evidence>
<comment type="caution">
    <text evidence="2">The sequence shown here is derived from an EMBL/GenBank/DDBJ whole genome shotgun (WGS) entry which is preliminary data.</text>
</comment>
<keyword evidence="3" id="KW-1185">Reference proteome</keyword>
<dbReference type="Pfam" id="PF02911">
    <property type="entry name" value="Formyl_trans_C"/>
    <property type="match status" value="1"/>
</dbReference>
<dbReference type="SUPFAM" id="SSF50486">
    <property type="entry name" value="FMT C-terminal domain-like"/>
    <property type="match status" value="1"/>
</dbReference>
<accession>A0A5C6LKT4</accession>
<protein>
    <recommendedName>
        <fullName evidence="1">Formyl transferase C-terminal domain-containing protein</fullName>
    </recommendedName>
</protein>
<dbReference type="InterPro" id="IPR005793">
    <property type="entry name" value="Formyl_trans_C"/>
</dbReference>
<evidence type="ECO:0000313" key="2">
    <source>
        <dbReference type="EMBL" id="TWV93287.1"/>
    </source>
</evidence>
<dbReference type="GO" id="GO:0003824">
    <property type="term" value="F:catalytic activity"/>
    <property type="evidence" value="ECO:0007669"/>
    <property type="project" value="InterPro"/>
</dbReference>
<name>A0A5C6LKT4_9BACT</name>
<dbReference type="AlphaFoldDB" id="A0A5C6LKT4"/>
<organism evidence="2 3">
    <name type="scientific">Chitinophaga pinensis</name>
    <dbReference type="NCBI Taxonomy" id="79329"/>
    <lineage>
        <taxon>Bacteria</taxon>
        <taxon>Pseudomonadati</taxon>
        <taxon>Bacteroidota</taxon>
        <taxon>Chitinophagia</taxon>
        <taxon>Chitinophagales</taxon>
        <taxon>Chitinophagaceae</taxon>
        <taxon>Chitinophaga</taxon>
    </lineage>
</organism>
<proteinExistence type="predicted"/>
<reference evidence="2 3" key="1">
    <citation type="submission" date="2019-08" db="EMBL/GenBank/DDBJ databases">
        <title>Whole genome sequencing of chitin degrading bacteria Chitinophaga pinensis YS16.</title>
        <authorList>
            <person name="Singh R.P."/>
            <person name="Manchanda G."/>
            <person name="Maurya I.K."/>
            <person name="Joshi N.K."/>
            <person name="Srivastava A.K."/>
        </authorList>
    </citation>
    <scope>NUCLEOTIDE SEQUENCE [LARGE SCALE GENOMIC DNA]</scope>
    <source>
        <strain evidence="2 3">YS-16</strain>
    </source>
</reference>
<dbReference type="EMBL" id="VOHS01000058">
    <property type="protein sequence ID" value="TWV93287.1"/>
    <property type="molecule type" value="Genomic_DNA"/>
</dbReference>
<feature type="domain" description="Formyl transferase C-terminal" evidence="1">
    <location>
        <begin position="41"/>
        <end position="90"/>
    </location>
</feature>
<sequence length="97" mass="11143">MRTVCIEGVWGILAAIRQRLPLPVISNEKTPAKYHKRPQLQDVLINWEKMTPLEVGNLIRACNPWNRGAITIFNGQELKLMDGAPQVHRQMQLPARY</sequence>